<dbReference type="EMBL" id="CP097510">
    <property type="protein sequence ID" value="URE38452.1"/>
    <property type="molecule type" value="Genomic_DNA"/>
</dbReference>
<proteinExistence type="predicted"/>
<dbReference type="Proteomes" id="UP001055439">
    <property type="component" value="Chromosome 8"/>
</dbReference>
<feature type="region of interest" description="Disordered" evidence="1">
    <location>
        <begin position="78"/>
        <end position="98"/>
    </location>
</feature>
<organism evidence="2 3">
    <name type="scientific">Musa troglodytarum</name>
    <name type="common">fe'i banana</name>
    <dbReference type="NCBI Taxonomy" id="320322"/>
    <lineage>
        <taxon>Eukaryota</taxon>
        <taxon>Viridiplantae</taxon>
        <taxon>Streptophyta</taxon>
        <taxon>Embryophyta</taxon>
        <taxon>Tracheophyta</taxon>
        <taxon>Spermatophyta</taxon>
        <taxon>Magnoliopsida</taxon>
        <taxon>Liliopsida</taxon>
        <taxon>Zingiberales</taxon>
        <taxon>Musaceae</taxon>
        <taxon>Musa</taxon>
    </lineage>
</organism>
<feature type="region of interest" description="Disordered" evidence="1">
    <location>
        <begin position="232"/>
        <end position="252"/>
    </location>
</feature>
<reference evidence="2" key="1">
    <citation type="submission" date="2022-05" db="EMBL/GenBank/DDBJ databases">
        <title>The Musa troglodytarum L. genome provides insights into the mechanism of non-climacteric behaviour and enrichment of carotenoids.</title>
        <authorList>
            <person name="Wang J."/>
        </authorList>
    </citation>
    <scope>NUCLEOTIDE SEQUENCE</scope>
    <source>
        <tissue evidence="2">Leaf</tissue>
    </source>
</reference>
<protein>
    <submittedName>
        <fullName evidence="2">Uncharacterized protein</fullName>
    </submittedName>
</protein>
<accession>A0A9E7KZQ4</accession>
<gene>
    <name evidence="2" type="ORF">MUK42_16294</name>
</gene>
<feature type="region of interest" description="Disordered" evidence="1">
    <location>
        <begin position="277"/>
        <end position="345"/>
    </location>
</feature>
<evidence type="ECO:0000313" key="3">
    <source>
        <dbReference type="Proteomes" id="UP001055439"/>
    </source>
</evidence>
<feature type="region of interest" description="Disordered" evidence="1">
    <location>
        <begin position="18"/>
        <end position="41"/>
    </location>
</feature>
<name>A0A9E7KZQ4_9LILI</name>
<dbReference type="AlphaFoldDB" id="A0A9E7KZQ4"/>
<dbReference type="PANTHER" id="PTHR35119">
    <property type="entry name" value="PROTEIN POLYCHOME"/>
    <property type="match status" value="1"/>
</dbReference>
<evidence type="ECO:0000313" key="2">
    <source>
        <dbReference type="EMBL" id="URE38452.1"/>
    </source>
</evidence>
<dbReference type="GO" id="GO:0051783">
    <property type="term" value="P:regulation of nuclear division"/>
    <property type="evidence" value="ECO:0007669"/>
    <property type="project" value="InterPro"/>
</dbReference>
<dbReference type="PANTHER" id="PTHR35119:SF1">
    <property type="entry name" value="PROTEIN POLYCHOME"/>
    <property type="match status" value="1"/>
</dbReference>
<feature type="compositionally biased region" description="Low complexity" evidence="1">
    <location>
        <begin position="300"/>
        <end position="328"/>
    </location>
</feature>
<evidence type="ECO:0000256" key="1">
    <source>
        <dbReference type="SAM" id="MobiDB-lite"/>
    </source>
</evidence>
<feature type="compositionally biased region" description="Basic and acidic residues" evidence="1">
    <location>
        <begin position="86"/>
        <end position="98"/>
    </location>
</feature>
<feature type="compositionally biased region" description="Basic and acidic residues" evidence="1">
    <location>
        <begin position="329"/>
        <end position="345"/>
    </location>
</feature>
<keyword evidence="3" id="KW-1185">Reference proteome</keyword>
<feature type="region of interest" description="Disordered" evidence="1">
    <location>
        <begin position="357"/>
        <end position="378"/>
    </location>
</feature>
<dbReference type="OrthoDB" id="1916775at2759"/>
<dbReference type="InterPro" id="IPR034590">
    <property type="entry name" value="POLYCHOME/GIG1"/>
</dbReference>
<dbReference type="GO" id="GO:0005634">
    <property type="term" value="C:nucleus"/>
    <property type="evidence" value="ECO:0007669"/>
    <property type="project" value="InterPro"/>
</dbReference>
<feature type="compositionally biased region" description="Basic residues" evidence="1">
    <location>
        <begin position="236"/>
        <end position="245"/>
    </location>
</feature>
<sequence>MHLRRICHLTKSGHRPLPNFENLKLGGTRPRGDRNPPPTTFQPQFGVRHIYRTLSLTCPAADPIADLDATGSGSYLAHNLRRRRRGDQGRSRGRGSERSEAVFLNAFPSISLTFTVSDLVSFVLRWEAFLLVWDLKGTKRRKGSCELSVIGRKEERNREESEAYSVRVGVSMMVERMNETRQGVNWGGETTESATNLGFWIRRAAYLASMTGSGSTRVQSVVFATDDKENITPSRAARRRGRTRKSPLPEWYPRTPLRDITVIVNALERRRMRVRAAATARKRTSDPEPAAVGEGLLDTSSSPAAAGSSSVSATEQPPHISSSSNASSPRDDPPDQPTEYEKNLEIYISEMERLVTENLKRSPMPPAKRAKRTLISMR</sequence>